<name>A0A0H5BQR9_9EUKA</name>
<dbReference type="Pfam" id="PF23726">
    <property type="entry name" value="Beta-prop_RSE1_2nd"/>
    <property type="match status" value="1"/>
</dbReference>
<feature type="domain" description="RSE1/DDB1/CPSF1 second beta-propeller" evidence="6">
    <location>
        <begin position="467"/>
        <end position="783"/>
    </location>
</feature>
<keyword evidence="7" id="KW-0542">Nucleomorph</keyword>
<protein>
    <submittedName>
        <fullName evidence="7">Splicing factor 3b</fullName>
    </submittedName>
</protein>
<keyword evidence="3" id="KW-1133">Transmembrane helix</keyword>
<keyword evidence="3" id="KW-0812">Transmembrane</keyword>
<dbReference type="Pfam" id="PF03178">
    <property type="entry name" value="CPSF_A"/>
    <property type="match status" value="1"/>
</dbReference>
<dbReference type="EMBL" id="AB996599">
    <property type="protein sequence ID" value="BAS01429.1"/>
    <property type="molecule type" value="Genomic_DNA"/>
</dbReference>
<evidence type="ECO:0000259" key="4">
    <source>
        <dbReference type="Pfam" id="PF03178"/>
    </source>
</evidence>
<comment type="subcellular location">
    <subcellularLocation>
        <location evidence="1">Nucleus</location>
    </subcellularLocation>
</comment>
<reference evidence="7" key="1">
    <citation type="journal article" date="2015" name="Genome Biol. Evol.">
        <title>Nucleomorph Genome Sequences of Two Chlorarachniophytes, Amorphochlora amoebiformis and Lotharella vacuolata.</title>
        <authorList>
            <person name="Suzuki S."/>
            <person name="Shirato S."/>
            <person name="Hirakawa Y."/>
            <person name="Ishida K."/>
        </authorList>
    </citation>
    <scope>NUCLEOTIDE SEQUENCE</scope>
    <source>
        <strain evidence="7">CCMP240</strain>
    </source>
</reference>
<evidence type="ECO:0000256" key="3">
    <source>
        <dbReference type="SAM" id="Phobius"/>
    </source>
</evidence>
<dbReference type="AlphaFoldDB" id="A0A0H5BQR9"/>
<dbReference type="InterPro" id="IPR018846">
    <property type="entry name" value="Beta-prop_RSE1/DDB1/CPSF1_1st"/>
</dbReference>
<dbReference type="InterPro" id="IPR015943">
    <property type="entry name" value="WD40/YVTN_repeat-like_dom_sf"/>
</dbReference>
<evidence type="ECO:0000256" key="2">
    <source>
        <dbReference type="ARBA" id="ARBA00023242"/>
    </source>
</evidence>
<proteinExistence type="predicted"/>
<evidence type="ECO:0000259" key="5">
    <source>
        <dbReference type="Pfam" id="PF10433"/>
    </source>
</evidence>
<dbReference type="Pfam" id="PF10433">
    <property type="entry name" value="Beta-prop_RSE1_1st"/>
    <property type="match status" value="1"/>
</dbReference>
<feature type="transmembrane region" description="Helical" evidence="3">
    <location>
        <begin position="1096"/>
        <end position="1112"/>
    </location>
</feature>
<organism evidence="7">
    <name type="scientific">Lotharella vacuolata</name>
    <dbReference type="NCBI Taxonomy" id="74820"/>
    <lineage>
        <taxon>Eukaryota</taxon>
        <taxon>Sar</taxon>
        <taxon>Rhizaria</taxon>
        <taxon>Cercozoa</taxon>
        <taxon>Chlorarachniophyceae</taxon>
        <taxon>Lotharella</taxon>
    </lineage>
</organism>
<feature type="transmembrane region" description="Helical" evidence="3">
    <location>
        <begin position="12"/>
        <end position="30"/>
    </location>
</feature>
<dbReference type="InterPro" id="IPR050358">
    <property type="entry name" value="RSE1/DDB1/CFT1"/>
</dbReference>
<feature type="domain" description="RSE1/DDB1/CPSF1 first beta-propeller" evidence="5">
    <location>
        <begin position="37"/>
        <end position="385"/>
    </location>
</feature>
<geneLocation type="nucleomorph" evidence="7"/>
<keyword evidence="3" id="KW-0472">Membrane</keyword>
<dbReference type="InterPro" id="IPR004871">
    <property type="entry name" value="RSE1/DDB1/CPSF1_C"/>
</dbReference>
<dbReference type="InterPro" id="IPR058543">
    <property type="entry name" value="Beta-prop_RSE1/DDB1/CPSF1_2nd"/>
</dbReference>
<evidence type="ECO:0000256" key="1">
    <source>
        <dbReference type="ARBA" id="ARBA00004123"/>
    </source>
</evidence>
<feature type="domain" description="RSE1/DDB1/CPSF1 C-terminal" evidence="4">
    <location>
        <begin position="851"/>
        <end position="1168"/>
    </location>
</feature>
<keyword evidence="2" id="KW-0539">Nucleus</keyword>
<gene>
    <name evidence="7" type="primary">sf3b</name>
</gene>
<sequence>MIFIINNRNNNNYILYILFTYVLLYLYDVYLQKNTFIKNVLSGNFSDKFINEFLIVKINSLDLFEINNIGYLKFLSSSLIFGTIISIAKLIIPNSTKNLVNCGSNSGGISFLKYSNTASWVNIFTHFFGRSGNRRIIPGYHICNDLKGRACIIAAIEKLRFVYIINHMTKDSGIISSPVEVQKSNSIIAKIVALENNYNNPCFATIEIDKYKVVDVSKKFSIRISKFLIFYEFDLGLNILVTSYLVKLNIESNIIIPLQYEFLNTPSCLVNSNDYIILKSKYEKEIFLTLPTRIDSELGFNNTLIVNTSVTYRSKNIHLIQDDNGNIFQLNTTFIYKNNETYHTLLLKHLDTIKPGYNIEILKKGFLFISSVNSDHSLMKFNNECLLNNKYFIKSTHLVNLSNIFIKPLFKNLKKKNLIEVKKISNFCPLNAINIYYDDYKNDNKLYLLNGIGFSSYITSLEYGLKITEVANSNLPICPIKIWIIQTDINNITGSDIVIGFEKFTVVLKIGDMIFESNTIGLLTSKKTLHCAIMNSNNIIQITHRTIRHIKSEKEINLWKLPNNLEIKHFDSNSKQIIIGISNHNILYFEMNCCGNFLQTQIYDYKKKITTLSLPSSGNNLKIETFFIITDKFEKQFKILSLKHENWFCTCSIYTLPIIPLNLKLLRLDNVSLVVFISFENGTLLELKINQENFFIYQPKIRFIGIKFIRFSSFFLYNFRSLVLLSNRCYFAIPNKKEVELRILSNKVVNIYIQNITDISGFSFPDKILLVSFFRNNLTIFTIENIENYFSEIKTPIYSKGTEILIHDSFKTLFILETEIYETKNKYSNNICTDSEIFDIFNVNRTNNCISVIQIFSQKNLSCHKFFITNSKDIMNCLEIIEYKINNKPISFLIIGSRLLKKTFGFLYVYRIYNKGKNFKLIYRSFLQYNPLSLIAINNNIIIGSNTFLLFKTIGKKRLLEQSQVSIYNAYISTIQLAGKRFIIGDFNNGIIVSNLNIDLFEINFFARSTIGKYIENIKLLDYDTISITDLNGNFIVFRIPKDLSITVEKGYQIILPKNKIKFEKLKILDTISIYNVGESIKKLLKLNLLAWKSEILLYLTILGGVGCFVPLKTKFYIKIYRKEVMFLTNLNLFLHQENISLIFLNNYTNSLYYPNKRVIDAEFCESIKFLPNFIKISISKGLKVKIETIIKYLDSLKLKVL</sequence>
<dbReference type="PANTHER" id="PTHR10644">
    <property type="entry name" value="DNA REPAIR/RNA PROCESSING CPSF FAMILY"/>
    <property type="match status" value="1"/>
</dbReference>
<dbReference type="Gene3D" id="2.130.10.10">
    <property type="entry name" value="YVTN repeat-like/Quinoprotein amine dehydrogenase"/>
    <property type="match status" value="3"/>
</dbReference>
<dbReference type="GO" id="GO:0005634">
    <property type="term" value="C:nucleus"/>
    <property type="evidence" value="ECO:0007669"/>
    <property type="project" value="UniProtKB-SubCell"/>
</dbReference>
<evidence type="ECO:0000259" key="6">
    <source>
        <dbReference type="Pfam" id="PF23726"/>
    </source>
</evidence>
<evidence type="ECO:0000313" key="7">
    <source>
        <dbReference type="EMBL" id="BAS01429.1"/>
    </source>
</evidence>
<dbReference type="GO" id="GO:0003676">
    <property type="term" value="F:nucleic acid binding"/>
    <property type="evidence" value="ECO:0007669"/>
    <property type="project" value="InterPro"/>
</dbReference>
<accession>A0A0H5BQR9</accession>